<protein>
    <submittedName>
        <fullName evidence="1">Uncharacterized protein</fullName>
    </submittedName>
</protein>
<proteinExistence type="predicted"/>
<dbReference type="Proteomes" id="UP000229740">
    <property type="component" value="Unassembled WGS sequence"/>
</dbReference>
<comment type="caution">
    <text evidence="1">The sequence shown here is derived from an EMBL/GenBank/DDBJ whole genome shotgun (WGS) entry which is preliminary data.</text>
</comment>
<sequence length="63" mass="7505">MEALTQVKHELIRVLEENDFEHLTYGEQARLRDYLQQISHTLKLAADPRRPRKTFRALSRSLN</sequence>
<organism evidence="1 2">
    <name type="scientific">candidate division KSB3 bacterium</name>
    <dbReference type="NCBI Taxonomy" id="2044937"/>
    <lineage>
        <taxon>Bacteria</taxon>
        <taxon>candidate division KSB3</taxon>
    </lineage>
</organism>
<evidence type="ECO:0000313" key="2">
    <source>
        <dbReference type="Proteomes" id="UP000229740"/>
    </source>
</evidence>
<accession>A0A2G6E2J2</accession>
<reference evidence="1 2" key="1">
    <citation type="submission" date="2017-10" db="EMBL/GenBank/DDBJ databases">
        <title>Novel microbial diversity and functional potential in the marine mammal oral microbiome.</title>
        <authorList>
            <person name="Dudek N.K."/>
            <person name="Sun C.L."/>
            <person name="Burstein D."/>
            <person name="Kantor R.S."/>
            <person name="Aliaga Goltsman D.S."/>
            <person name="Bik E.M."/>
            <person name="Thomas B.C."/>
            <person name="Banfield J.F."/>
            <person name="Relman D.A."/>
        </authorList>
    </citation>
    <scope>NUCLEOTIDE SEQUENCE [LARGE SCALE GENOMIC DNA]</scope>
    <source>
        <strain evidence="1">DOLZORAL124_49_17</strain>
    </source>
</reference>
<gene>
    <name evidence="1" type="ORF">CSB45_12875</name>
</gene>
<evidence type="ECO:0000313" key="1">
    <source>
        <dbReference type="EMBL" id="PID56122.1"/>
    </source>
</evidence>
<name>A0A2G6E2J2_9BACT</name>
<dbReference type="EMBL" id="PDPS01000038">
    <property type="protein sequence ID" value="PID56122.1"/>
    <property type="molecule type" value="Genomic_DNA"/>
</dbReference>
<dbReference type="AlphaFoldDB" id="A0A2G6E2J2"/>